<gene>
    <name evidence="1" type="ORF">COO91_05937</name>
</gene>
<name>A0A2K8SWW3_9NOSO</name>
<dbReference type="OrthoDB" id="5678128at2"/>
<reference evidence="1 2" key="1">
    <citation type="submission" date="2017-11" db="EMBL/GenBank/DDBJ databases">
        <title>Complete genome of a free-living desiccation-tolerant cyanobacterium and its photosynthetic adaptation to extreme terrestrial habitat.</title>
        <authorList>
            <person name="Shang J."/>
        </authorList>
    </citation>
    <scope>NUCLEOTIDE SEQUENCE [LARGE SCALE GENOMIC DNA]</scope>
    <source>
        <strain evidence="1 2">CCNUN1</strain>
    </source>
</reference>
<organism evidence="1 2">
    <name type="scientific">Nostoc flagelliforme CCNUN1</name>
    <dbReference type="NCBI Taxonomy" id="2038116"/>
    <lineage>
        <taxon>Bacteria</taxon>
        <taxon>Bacillati</taxon>
        <taxon>Cyanobacteriota</taxon>
        <taxon>Cyanophyceae</taxon>
        <taxon>Nostocales</taxon>
        <taxon>Nostocaceae</taxon>
        <taxon>Nostoc</taxon>
    </lineage>
</organism>
<evidence type="ECO:0000313" key="1">
    <source>
        <dbReference type="EMBL" id="AUB39941.1"/>
    </source>
</evidence>
<dbReference type="GO" id="GO:0004519">
    <property type="term" value="F:endonuclease activity"/>
    <property type="evidence" value="ECO:0007669"/>
    <property type="project" value="UniProtKB-KW"/>
</dbReference>
<dbReference type="AlphaFoldDB" id="A0A2K8SWW3"/>
<accession>A0A2K8SWW3</accession>
<proteinExistence type="predicted"/>
<dbReference type="Proteomes" id="UP000232003">
    <property type="component" value="Chromosome"/>
</dbReference>
<dbReference type="EMBL" id="CP024785">
    <property type="protein sequence ID" value="AUB39941.1"/>
    <property type="molecule type" value="Genomic_DNA"/>
</dbReference>
<protein>
    <submittedName>
        <fullName evidence="1">Putative restriction endonuclease</fullName>
    </submittedName>
</protein>
<evidence type="ECO:0000313" key="2">
    <source>
        <dbReference type="Proteomes" id="UP000232003"/>
    </source>
</evidence>
<sequence length="275" mass="31917">MVKLISEHRTPRAWLLLSFGDNRQHAGNLGYADEISKVYYYDNFVPNCRQLAEGDLVLLQDKDQLLGVARIEVISSYQEPKPLSRCASCNTTKIKERLKKKPVFRCTLCHHEFDTPILEYKPCEKFIADFGNTFVKAEGTIKIKELRQACPKYNGQFSMQLINLQQIESRLFKNAPTVTKLINKNNSFKYIKADDADDNENTNEYFITEEDSRETVFRKIKERRGQSTFRNLLRQRYGDQCMISGFKLLDVLEAAHISPYRGIDDNHPDNAIRFS</sequence>
<keyword evidence="1" id="KW-0540">Nuclease</keyword>
<dbReference type="RefSeq" id="WP_100900808.1">
    <property type="nucleotide sequence ID" value="NZ_CAWNNC010000001.1"/>
</dbReference>
<dbReference type="KEGG" id="nfl:COO91_05937"/>
<keyword evidence="1" id="KW-0378">Hydrolase</keyword>
<keyword evidence="1" id="KW-0255">Endonuclease</keyword>
<keyword evidence="2" id="KW-1185">Reference proteome</keyword>